<feature type="compositionally biased region" description="Basic and acidic residues" evidence="7">
    <location>
        <begin position="485"/>
        <end position="495"/>
    </location>
</feature>
<comment type="caution">
    <text evidence="8">The sequence shown here is derived from an EMBL/GenBank/DDBJ whole genome shotgun (WGS) entry which is preliminary data.</text>
</comment>
<dbReference type="InterPro" id="IPR050529">
    <property type="entry name" value="CYP450_sterol_14alpha_dmase"/>
</dbReference>
<dbReference type="InterPro" id="IPR001128">
    <property type="entry name" value="Cyt_P450"/>
</dbReference>
<comment type="cofactor">
    <cofactor evidence="1 6">
        <name>heme</name>
        <dbReference type="ChEBI" id="CHEBI:30413"/>
    </cofactor>
</comment>
<dbReference type="PANTHER" id="PTHR24304:SF2">
    <property type="entry name" value="24-HYDROXYCHOLESTEROL 7-ALPHA-HYDROXYLASE"/>
    <property type="match status" value="1"/>
</dbReference>
<proteinExistence type="inferred from homology"/>
<accession>A0AAD5YI64</accession>
<feature type="binding site" description="axial binding residue" evidence="6">
    <location>
        <position position="427"/>
    </location>
    <ligand>
        <name>heme</name>
        <dbReference type="ChEBI" id="CHEBI:30413"/>
    </ligand>
    <ligandPart>
        <name>Fe</name>
        <dbReference type="ChEBI" id="CHEBI:18248"/>
    </ligandPart>
</feature>
<evidence type="ECO:0000313" key="8">
    <source>
        <dbReference type="EMBL" id="KAJ3486351.1"/>
    </source>
</evidence>
<evidence type="ECO:0008006" key="10">
    <source>
        <dbReference type="Google" id="ProtNLM"/>
    </source>
</evidence>
<gene>
    <name evidence="8" type="ORF">NLI96_g4295</name>
</gene>
<reference evidence="8" key="1">
    <citation type="submission" date="2022-07" db="EMBL/GenBank/DDBJ databases">
        <title>Genome Sequence of Physisporinus lineatus.</title>
        <authorList>
            <person name="Buettner E."/>
        </authorList>
    </citation>
    <scope>NUCLEOTIDE SEQUENCE</scope>
    <source>
        <strain evidence="8">VT162</strain>
    </source>
</reference>
<keyword evidence="3 6" id="KW-0349">Heme</keyword>
<dbReference type="SUPFAM" id="SSF48264">
    <property type="entry name" value="Cytochrome P450"/>
    <property type="match status" value="1"/>
</dbReference>
<dbReference type="GO" id="GO:0016705">
    <property type="term" value="F:oxidoreductase activity, acting on paired donors, with incorporation or reduction of molecular oxygen"/>
    <property type="evidence" value="ECO:0007669"/>
    <property type="project" value="InterPro"/>
</dbReference>
<evidence type="ECO:0000256" key="6">
    <source>
        <dbReference type="PIRSR" id="PIRSR602403-1"/>
    </source>
</evidence>
<evidence type="ECO:0000313" key="9">
    <source>
        <dbReference type="Proteomes" id="UP001212997"/>
    </source>
</evidence>
<evidence type="ECO:0000256" key="2">
    <source>
        <dbReference type="ARBA" id="ARBA00010617"/>
    </source>
</evidence>
<dbReference type="Pfam" id="PF00067">
    <property type="entry name" value="p450"/>
    <property type="match status" value="1"/>
</dbReference>
<sequence length="504" mass="56345">MLEVIIIWGIVFVSFILAIQSRRRSAQSLPSVPYTLPWFGVAIEFGRDSVQFFSKYRHRFGPVFNVLLTGLEITMICDEEGIRNAFRDKTQAFGTYTVHQQILRKLGGVKGDTVHLMKDHLFPIILRAFGTSNGVESISPRFNAEISTALMGRYDSHSESAYTTELVPLVGHCLFDATSRVVFGDLFPTDIFPDFEILDQQLTLLLSPIPFAARKAMRSRDRILRAIEVYLQQSWNGSSLEGASPMANDMFSLIRGANLPLSDEAGVLLSFMWGMHSNTINTTHWLFIYLLSDKPSFLRIRDEIDSTMGTKYGGDINNFLSSSSSTLRSGDFPLLDSAIKETLRLTIQMSALREAHKDTEVVYGDGKRAFIREGSLLFLNVGSIQNGGRPDEESCQFRLDRYLPNQKDGTAGKQPPFFAFGSGAHMCKGRSYALYQLKVFLILCVTLFDMTLLDESGKDFVGDIPSSDPSTPGLARPVRRLLVRMERRQDGKDANKGFGNGDSV</sequence>
<evidence type="ECO:0000256" key="1">
    <source>
        <dbReference type="ARBA" id="ARBA00001971"/>
    </source>
</evidence>
<dbReference type="PANTHER" id="PTHR24304">
    <property type="entry name" value="CYTOCHROME P450 FAMILY 7"/>
    <property type="match status" value="1"/>
</dbReference>
<dbReference type="AlphaFoldDB" id="A0AAD5YI64"/>
<keyword evidence="9" id="KW-1185">Reference proteome</keyword>
<keyword evidence="4 6" id="KW-0479">Metal-binding</keyword>
<evidence type="ECO:0000256" key="5">
    <source>
        <dbReference type="ARBA" id="ARBA00023004"/>
    </source>
</evidence>
<dbReference type="GO" id="GO:0020037">
    <property type="term" value="F:heme binding"/>
    <property type="evidence" value="ECO:0007669"/>
    <property type="project" value="InterPro"/>
</dbReference>
<dbReference type="Gene3D" id="1.10.630.10">
    <property type="entry name" value="Cytochrome P450"/>
    <property type="match status" value="1"/>
</dbReference>
<name>A0AAD5YI64_9APHY</name>
<keyword evidence="5 6" id="KW-0408">Iron</keyword>
<dbReference type="EMBL" id="JANAWD010000124">
    <property type="protein sequence ID" value="KAJ3486351.1"/>
    <property type="molecule type" value="Genomic_DNA"/>
</dbReference>
<evidence type="ECO:0000256" key="4">
    <source>
        <dbReference type="ARBA" id="ARBA00022723"/>
    </source>
</evidence>
<dbReference type="GO" id="GO:0005506">
    <property type="term" value="F:iron ion binding"/>
    <property type="evidence" value="ECO:0007669"/>
    <property type="project" value="InterPro"/>
</dbReference>
<dbReference type="InterPro" id="IPR036396">
    <property type="entry name" value="Cyt_P450_sf"/>
</dbReference>
<protein>
    <recommendedName>
        <fullName evidence="10">Cytochrome P450</fullName>
    </recommendedName>
</protein>
<evidence type="ECO:0000256" key="3">
    <source>
        <dbReference type="ARBA" id="ARBA00022617"/>
    </source>
</evidence>
<dbReference type="PRINTS" id="PR00465">
    <property type="entry name" value="EP450IV"/>
</dbReference>
<feature type="region of interest" description="Disordered" evidence="7">
    <location>
        <begin position="485"/>
        <end position="504"/>
    </location>
</feature>
<dbReference type="InterPro" id="IPR002403">
    <property type="entry name" value="Cyt_P450_E_grp-IV"/>
</dbReference>
<comment type="similarity">
    <text evidence="2">Belongs to the cytochrome P450 family.</text>
</comment>
<dbReference type="GO" id="GO:0008395">
    <property type="term" value="F:steroid hydroxylase activity"/>
    <property type="evidence" value="ECO:0007669"/>
    <property type="project" value="TreeGrafter"/>
</dbReference>
<evidence type="ECO:0000256" key="7">
    <source>
        <dbReference type="SAM" id="MobiDB-lite"/>
    </source>
</evidence>
<dbReference type="Proteomes" id="UP001212997">
    <property type="component" value="Unassembled WGS sequence"/>
</dbReference>
<organism evidence="8 9">
    <name type="scientific">Meripilus lineatus</name>
    <dbReference type="NCBI Taxonomy" id="2056292"/>
    <lineage>
        <taxon>Eukaryota</taxon>
        <taxon>Fungi</taxon>
        <taxon>Dikarya</taxon>
        <taxon>Basidiomycota</taxon>
        <taxon>Agaricomycotina</taxon>
        <taxon>Agaricomycetes</taxon>
        <taxon>Polyporales</taxon>
        <taxon>Meripilaceae</taxon>
        <taxon>Meripilus</taxon>
    </lineage>
</organism>